<dbReference type="Pfam" id="PF02545">
    <property type="entry name" value="Maf"/>
    <property type="match status" value="1"/>
</dbReference>
<name>A0A8E0TSM7_9CAUL</name>
<dbReference type="Proteomes" id="UP000016569">
    <property type="component" value="Unassembled WGS sequence"/>
</dbReference>
<organism evidence="5 6">
    <name type="scientific">Brevundimonas abyssalis TAR-001</name>
    <dbReference type="NCBI Taxonomy" id="1391729"/>
    <lineage>
        <taxon>Bacteria</taxon>
        <taxon>Pseudomonadati</taxon>
        <taxon>Pseudomonadota</taxon>
        <taxon>Alphaproteobacteria</taxon>
        <taxon>Caulobacterales</taxon>
        <taxon>Caulobacteraceae</taxon>
        <taxon>Brevundimonas</taxon>
    </lineage>
</organism>
<comment type="cofactor">
    <cofactor evidence="1 4">
        <name>a divalent metal cation</name>
        <dbReference type="ChEBI" id="CHEBI:60240"/>
    </cofactor>
</comment>
<sequence>MASPPPSLALVLASASPRRIELLAQIGITPDRIVPADIDETPLKAETPPRLAERLARIKAETVGARETEALVLAADTVVAVGRRLLEKPADEAEARRFLALLSGRNHRVFTGVAVKAPGRDAAVRVVETRVAFKPLSDDEIAGYLKTGDWRGKAGATPSGSRGRFVRRIVGSHPAVMGLPLYETVQLLRGAGWRPARP</sequence>
<keyword evidence="3 4" id="KW-0546">Nucleotide metabolism</keyword>
<accession>A0A8E0TSM7</accession>
<evidence type="ECO:0000256" key="2">
    <source>
        <dbReference type="ARBA" id="ARBA00022801"/>
    </source>
</evidence>
<comment type="similarity">
    <text evidence="4">Belongs to the Maf family.</text>
</comment>
<evidence type="ECO:0000256" key="4">
    <source>
        <dbReference type="HAMAP-Rule" id="MF_00528"/>
    </source>
</evidence>
<dbReference type="PIRSF" id="PIRSF006305">
    <property type="entry name" value="Maf"/>
    <property type="match status" value="1"/>
</dbReference>
<keyword evidence="2 4" id="KW-0378">Hydrolase</keyword>
<keyword evidence="6" id="KW-1185">Reference proteome</keyword>
<dbReference type="GO" id="GO:0047429">
    <property type="term" value="F:nucleoside triphosphate diphosphatase activity"/>
    <property type="evidence" value="ECO:0007669"/>
    <property type="project" value="UniProtKB-EC"/>
</dbReference>
<gene>
    <name evidence="5" type="ORF">MBEBAB_2694</name>
</gene>
<protein>
    <recommendedName>
        <fullName evidence="4">Nucleoside triphosphate pyrophosphatase</fullName>
        <ecNumber evidence="4">3.6.1.9</ecNumber>
    </recommendedName>
    <alternativeName>
        <fullName evidence="4">Nucleotide pyrophosphatase</fullName>
        <shortName evidence="4">Nucleotide PPase</shortName>
    </alternativeName>
</protein>
<reference evidence="6" key="1">
    <citation type="journal article" date="2013" name="Genome Announc.">
        <title>Draft Genome Sequence of the Dimorphic Prosthecate Bacterium Brevundimonas abyssalis TAR-001T.</title>
        <authorList>
            <person name="Tsubouchi T."/>
            <person name="Nishi S."/>
            <person name="Usui K."/>
            <person name="Shimane Y."/>
            <person name="Takaki Y."/>
            <person name="Maruyama T."/>
            <person name="Hatada Y."/>
        </authorList>
    </citation>
    <scope>NUCLEOTIDE SEQUENCE [LARGE SCALE GENOMIC DNA]</scope>
    <source>
        <strain evidence="6">TAR-001</strain>
    </source>
</reference>
<evidence type="ECO:0000256" key="3">
    <source>
        <dbReference type="ARBA" id="ARBA00023080"/>
    </source>
</evidence>
<dbReference type="EC" id="3.6.1.9" evidence="4"/>
<comment type="caution">
    <text evidence="5">The sequence shown here is derived from an EMBL/GenBank/DDBJ whole genome shotgun (WGS) entry which is preliminary data.</text>
</comment>
<comment type="subcellular location">
    <subcellularLocation>
        <location evidence="4">Cytoplasm</location>
    </subcellularLocation>
</comment>
<dbReference type="GO" id="GO:0005737">
    <property type="term" value="C:cytoplasm"/>
    <property type="evidence" value="ECO:0007669"/>
    <property type="project" value="UniProtKB-SubCell"/>
</dbReference>
<evidence type="ECO:0000256" key="1">
    <source>
        <dbReference type="ARBA" id="ARBA00001968"/>
    </source>
</evidence>
<proteinExistence type="inferred from homology"/>
<dbReference type="Gene3D" id="3.90.950.10">
    <property type="match status" value="1"/>
</dbReference>
<dbReference type="AlphaFoldDB" id="A0A8E0TSM7"/>
<dbReference type="HAMAP" id="MF_00528">
    <property type="entry name" value="Maf"/>
    <property type="match status" value="1"/>
</dbReference>
<keyword evidence="4" id="KW-0963">Cytoplasm</keyword>
<dbReference type="PANTHER" id="PTHR43213:SF5">
    <property type="entry name" value="BIFUNCTIONAL DTTP_UTP PYROPHOSPHATASE_METHYLTRANSFERASE PROTEIN-RELATED"/>
    <property type="match status" value="1"/>
</dbReference>
<comment type="catalytic activity">
    <reaction evidence="4">
        <text>a 2'-deoxyribonucleoside 5'-triphosphate + H2O = a 2'-deoxyribonucleoside 5'-phosphate + diphosphate + H(+)</text>
        <dbReference type="Rhea" id="RHEA:44644"/>
        <dbReference type="ChEBI" id="CHEBI:15377"/>
        <dbReference type="ChEBI" id="CHEBI:15378"/>
        <dbReference type="ChEBI" id="CHEBI:33019"/>
        <dbReference type="ChEBI" id="CHEBI:61560"/>
        <dbReference type="ChEBI" id="CHEBI:65317"/>
        <dbReference type="EC" id="3.6.1.9"/>
    </reaction>
</comment>
<dbReference type="InterPro" id="IPR029001">
    <property type="entry name" value="ITPase-like_fam"/>
</dbReference>
<dbReference type="EMBL" id="BATC01000075">
    <property type="protein sequence ID" value="GAD60444.1"/>
    <property type="molecule type" value="Genomic_DNA"/>
</dbReference>
<dbReference type="InterPro" id="IPR003697">
    <property type="entry name" value="Maf-like"/>
</dbReference>
<comment type="catalytic activity">
    <reaction evidence="4">
        <text>a ribonucleoside 5'-triphosphate + H2O = a ribonucleoside 5'-phosphate + diphosphate + H(+)</text>
        <dbReference type="Rhea" id="RHEA:23996"/>
        <dbReference type="ChEBI" id="CHEBI:15377"/>
        <dbReference type="ChEBI" id="CHEBI:15378"/>
        <dbReference type="ChEBI" id="CHEBI:33019"/>
        <dbReference type="ChEBI" id="CHEBI:58043"/>
        <dbReference type="ChEBI" id="CHEBI:61557"/>
        <dbReference type="EC" id="3.6.1.9"/>
    </reaction>
</comment>
<comment type="caution">
    <text evidence="4">Lacks conserved residue(s) required for the propagation of feature annotation.</text>
</comment>
<comment type="function">
    <text evidence="4">Nucleoside triphosphate pyrophosphatase. May have a dual role in cell division arrest and in preventing the incorporation of modified nucleotides into cellular nucleic acids.</text>
</comment>
<dbReference type="NCBIfam" id="TIGR00172">
    <property type="entry name" value="maf"/>
    <property type="match status" value="1"/>
</dbReference>
<dbReference type="SUPFAM" id="SSF52972">
    <property type="entry name" value="ITPase-like"/>
    <property type="match status" value="1"/>
</dbReference>
<dbReference type="GO" id="GO:0009117">
    <property type="term" value="P:nucleotide metabolic process"/>
    <property type="evidence" value="ECO:0007669"/>
    <property type="project" value="UniProtKB-KW"/>
</dbReference>
<dbReference type="CDD" id="cd00555">
    <property type="entry name" value="Maf"/>
    <property type="match status" value="1"/>
</dbReference>
<evidence type="ECO:0000313" key="5">
    <source>
        <dbReference type="EMBL" id="GAD60444.1"/>
    </source>
</evidence>
<dbReference type="PANTHER" id="PTHR43213">
    <property type="entry name" value="BIFUNCTIONAL DTTP/UTP PYROPHOSPHATASE/METHYLTRANSFERASE PROTEIN-RELATED"/>
    <property type="match status" value="1"/>
</dbReference>
<evidence type="ECO:0000313" key="6">
    <source>
        <dbReference type="Proteomes" id="UP000016569"/>
    </source>
</evidence>
<feature type="active site" description="Proton acceptor" evidence="4">
    <location>
        <position position="76"/>
    </location>
</feature>